<reference evidence="3" key="1">
    <citation type="submission" date="2017-02" db="UniProtKB">
        <authorList>
            <consortium name="WormBaseParasite"/>
        </authorList>
    </citation>
    <scope>IDENTIFICATION</scope>
</reference>
<sequence>MNLLLLLLIAATSVNAIVYTTQLTKIISRRVRLMRTGHWTMYVRQMRLVRSLRSFHNLGRANLQVSFAESHRNKCVDRVVVIKAALFLEQMQGHETGPRMR</sequence>
<evidence type="ECO:0000256" key="1">
    <source>
        <dbReference type="SAM" id="SignalP"/>
    </source>
</evidence>
<feature type="chain" id="PRO_5005656542" evidence="1">
    <location>
        <begin position="17"/>
        <end position="101"/>
    </location>
</feature>
<keyword evidence="2" id="KW-1185">Reference proteome</keyword>
<organism evidence="2 3">
    <name type="scientific">Ascaris lumbricoides</name>
    <name type="common">Giant roundworm</name>
    <dbReference type="NCBI Taxonomy" id="6252"/>
    <lineage>
        <taxon>Eukaryota</taxon>
        <taxon>Metazoa</taxon>
        <taxon>Ecdysozoa</taxon>
        <taxon>Nematoda</taxon>
        <taxon>Chromadorea</taxon>
        <taxon>Rhabditida</taxon>
        <taxon>Spirurina</taxon>
        <taxon>Ascaridomorpha</taxon>
        <taxon>Ascaridoidea</taxon>
        <taxon>Ascarididae</taxon>
        <taxon>Ascaris</taxon>
    </lineage>
</organism>
<protein>
    <submittedName>
        <fullName evidence="3">Secreted protein</fullName>
    </submittedName>
</protein>
<dbReference type="WBParaSite" id="ALUE_0000345401-mRNA-1">
    <property type="protein sequence ID" value="ALUE_0000345401-mRNA-1"/>
    <property type="gene ID" value="ALUE_0000345401"/>
</dbReference>
<proteinExistence type="predicted"/>
<keyword evidence="1" id="KW-0732">Signal</keyword>
<accession>A0A0M3HNV9</accession>
<evidence type="ECO:0000313" key="2">
    <source>
        <dbReference type="Proteomes" id="UP000036681"/>
    </source>
</evidence>
<dbReference type="Proteomes" id="UP000036681">
    <property type="component" value="Unplaced"/>
</dbReference>
<dbReference type="AlphaFoldDB" id="A0A0M3HNV9"/>
<name>A0A0M3HNV9_ASCLU</name>
<evidence type="ECO:0000313" key="3">
    <source>
        <dbReference type="WBParaSite" id="ALUE_0000345401-mRNA-1"/>
    </source>
</evidence>
<feature type="signal peptide" evidence="1">
    <location>
        <begin position="1"/>
        <end position="16"/>
    </location>
</feature>